<evidence type="ECO:0000259" key="4">
    <source>
        <dbReference type="PROSITE" id="PS51186"/>
    </source>
</evidence>
<keyword evidence="6" id="KW-1185">Reference proteome</keyword>
<dbReference type="Pfam" id="PF13302">
    <property type="entry name" value="Acetyltransf_3"/>
    <property type="match status" value="1"/>
</dbReference>
<dbReference type="InterPro" id="IPR016181">
    <property type="entry name" value="Acyl_CoA_acyltransferase"/>
</dbReference>
<dbReference type="GO" id="GO:0016746">
    <property type="term" value="F:acyltransferase activity"/>
    <property type="evidence" value="ECO:0007669"/>
    <property type="project" value="UniProtKB-KW"/>
</dbReference>
<dbReference type="InterPro" id="IPR051531">
    <property type="entry name" value="N-acetyltransferase"/>
</dbReference>
<evidence type="ECO:0000256" key="3">
    <source>
        <dbReference type="ARBA" id="ARBA00038502"/>
    </source>
</evidence>
<dbReference type="PANTHER" id="PTHR43792">
    <property type="entry name" value="GNAT FAMILY, PUTATIVE (AFU_ORTHOLOGUE AFUA_3G00765)-RELATED-RELATED"/>
    <property type="match status" value="1"/>
</dbReference>
<dbReference type="InterPro" id="IPR000182">
    <property type="entry name" value="GNAT_dom"/>
</dbReference>
<gene>
    <name evidence="5" type="ORF">ACFSUL_14950</name>
</gene>
<organism evidence="5 6">
    <name type="scientific">Bacillus seohaeanensis</name>
    <dbReference type="NCBI Taxonomy" id="284580"/>
    <lineage>
        <taxon>Bacteria</taxon>
        <taxon>Bacillati</taxon>
        <taxon>Bacillota</taxon>
        <taxon>Bacilli</taxon>
        <taxon>Bacillales</taxon>
        <taxon>Bacillaceae</taxon>
        <taxon>Bacillus</taxon>
    </lineage>
</organism>
<dbReference type="PROSITE" id="PS51186">
    <property type="entry name" value="GNAT"/>
    <property type="match status" value="1"/>
</dbReference>
<evidence type="ECO:0000256" key="1">
    <source>
        <dbReference type="ARBA" id="ARBA00022679"/>
    </source>
</evidence>
<protein>
    <submittedName>
        <fullName evidence="5">GNAT family N-acetyltransferase</fullName>
        <ecNumber evidence="5">2.3.-.-</ecNumber>
    </submittedName>
</protein>
<accession>A0ABW5RU92</accession>
<keyword evidence="1 5" id="KW-0808">Transferase</keyword>
<feature type="domain" description="N-acetyltransferase" evidence="4">
    <location>
        <begin position="10"/>
        <end position="176"/>
    </location>
</feature>
<dbReference type="PANTHER" id="PTHR43792:SF8">
    <property type="entry name" value="[RIBOSOMAL PROTEIN US5]-ALANINE N-ACETYLTRANSFERASE"/>
    <property type="match status" value="1"/>
</dbReference>
<dbReference type="Proteomes" id="UP001597506">
    <property type="component" value="Unassembled WGS sequence"/>
</dbReference>
<dbReference type="SUPFAM" id="SSF55729">
    <property type="entry name" value="Acyl-CoA N-acyltransferases (Nat)"/>
    <property type="match status" value="1"/>
</dbReference>
<name>A0ABW5RU92_9BACI</name>
<evidence type="ECO:0000313" key="5">
    <source>
        <dbReference type="EMBL" id="MFD2682037.1"/>
    </source>
</evidence>
<proteinExistence type="inferred from homology"/>
<evidence type="ECO:0000256" key="2">
    <source>
        <dbReference type="ARBA" id="ARBA00023315"/>
    </source>
</evidence>
<dbReference type="Gene3D" id="3.40.630.30">
    <property type="match status" value="1"/>
</dbReference>
<reference evidence="6" key="1">
    <citation type="journal article" date="2019" name="Int. J. Syst. Evol. Microbiol.">
        <title>The Global Catalogue of Microorganisms (GCM) 10K type strain sequencing project: providing services to taxonomists for standard genome sequencing and annotation.</title>
        <authorList>
            <consortium name="The Broad Institute Genomics Platform"/>
            <consortium name="The Broad Institute Genome Sequencing Center for Infectious Disease"/>
            <person name="Wu L."/>
            <person name="Ma J."/>
        </authorList>
    </citation>
    <scope>NUCLEOTIDE SEQUENCE [LARGE SCALE GENOMIC DNA]</scope>
    <source>
        <strain evidence="6">KCTC 3913</strain>
    </source>
</reference>
<evidence type="ECO:0000313" key="6">
    <source>
        <dbReference type="Proteomes" id="UP001597506"/>
    </source>
</evidence>
<comment type="caution">
    <text evidence="5">The sequence shown here is derived from an EMBL/GenBank/DDBJ whole genome shotgun (WGS) entry which is preliminary data.</text>
</comment>
<dbReference type="CDD" id="cd04301">
    <property type="entry name" value="NAT_SF"/>
    <property type="match status" value="1"/>
</dbReference>
<dbReference type="EMBL" id="JBHUMF010000031">
    <property type="protein sequence ID" value="MFD2682037.1"/>
    <property type="molecule type" value="Genomic_DNA"/>
</dbReference>
<dbReference type="EC" id="2.3.-.-" evidence="5"/>
<keyword evidence="2 5" id="KW-0012">Acyltransferase</keyword>
<sequence length="185" mass="21355">MNNNLVGKKIYLREFAEQDWVDVHQYASQEKVSKYQPWGPNTEEASQAFVNQVLLDAEVTPRTRFVYAIMEKLNEKLIGAVELNIRDAANRNGEIGYIVHPDFWGLGVATEAAKLTIEFGFTTLRLHRIYATCDPRNSASSKILEKLGMTKEGKMRENLLIKDGWRDSYLYSVLDREWDLTQEYS</sequence>
<comment type="similarity">
    <text evidence="3">Belongs to the acetyltransferase family. RimJ subfamily.</text>
</comment>
<dbReference type="RefSeq" id="WP_377936727.1">
    <property type="nucleotide sequence ID" value="NZ_JBHUMF010000031.1"/>
</dbReference>